<sequence length="400" mass="40594">MPSTAVSSGWRAGIAAAPRRPAAAAAAATAGRGAPGTPLPLLPFWNELRSQLSRLEGVEALPVPPALAAAQCASPALALRAGACHSDRLRHGRVLYVNATGLRSHGRGRPPSSSSSGDGGGGGTKLRRGSLSLLQGELLPSLYSFHPPLCFQVAAFNGGESWMVSVDNISLEEADEGEQGAAADGAAAGASSSGGSGGSSSADGGRDSANGGRWQQQGQQQQEQQGWEPGGSSGGAGTSGDGACSTEAVTPAGWQAQQAQRLAAVRGMYLRAAVPPPASPLRRQPGAGWPSPAHLLLSSSQLVGEGPAARRAALDSAALPAFRTALSVHLNGLAQAPADASPAHMRRVAATQQRHLAAVGRRPLLCGEQLEQAFGREWCAQLQAWLLADGQVGLEPVACL</sequence>
<feature type="region of interest" description="Disordered" evidence="1">
    <location>
        <begin position="100"/>
        <end position="127"/>
    </location>
</feature>
<proteinExistence type="predicted"/>
<evidence type="ECO:0000256" key="1">
    <source>
        <dbReference type="SAM" id="MobiDB-lite"/>
    </source>
</evidence>
<dbReference type="AlphaFoldDB" id="A0A2P6V348"/>
<reference evidence="2 3" key="1">
    <citation type="journal article" date="2018" name="Plant J.">
        <title>Genome sequences of Chlorella sorokiniana UTEX 1602 and Micractinium conductrix SAG 241.80: implications to maltose excretion by a green alga.</title>
        <authorList>
            <person name="Arriola M.B."/>
            <person name="Velmurugan N."/>
            <person name="Zhang Y."/>
            <person name="Plunkett M.H."/>
            <person name="Hondzo H."/>
            <person name="Barney B.M."/>
        </authorList>
    </citation>
    <scope>NUCLEOTIDE SEQUENCE [LARGE SCALE GENOMIC DNA]</scope>
    <source>
        <strain evidence="2 3">SAG 241.80</strain>
    </source>
</reference>
<dbReference type="OrthoDB" id="10672348at2759"/>
<feature type="region of interest" description="Disordered" evidence="1">
    <location>
        <begin position="176"/>
        <end position="247"/>
    </location>
</feature>
<feature type="compositionally biased region" description="Low complexity" evidence="1">
    <location>
        <begin position="179"/>
        <end position="191"/>
    </location>
</feature>
<dbReference type="Proteomes" id="UP000239649">
    <property type="component" value="Unassembled WGS sequence"/>
</dbReference>
<protein>
    <submittedName>
        <fullName evidence="2">Uncharacterized protein</fullName>
    </submittedName>
</protein>
<accession>A0A2P6V348</accession>
<dbReference type="EMBL" id="LHPF02000036">
    <property type="protein sequence ID" value="PSC68508.1"/>
    <property type="molecule type" value="Genomic_DNA"/>
</dbReference>
<comment type="caution">
    <text evidence="2">The sequence shown here is derived from an EMBL/GenBank/DDBJ whole genome shotgun (WGS) entry which is preliminary data.</text>
</comment>
<organism evidence="2 3">
    <name type="scientific">Micractinium conductrix</name>
    <dbReference type="NCBI Taxonomy" id="554055"/>
    <lineage>
        <taxon>Eukaryota</taxon>
        <taxon>Viridiplantae</taxon>
        <taxon>Chlorophyta</taxon>
        <taxon>core chlorophytes</taxon>
        <taxon>Trebouxiophyceae</taxon>
        <taxon>Chlorellales</taxon>
        <taxon>Chlorellaceae</taxon>
        <taxon>Chlorella clade</taxon>
        <taxon>Micractinium</taxon>
    </lineage>
</organism>
<name>A0A2P6V348_9CHLO</name>
<feature type="compositionally biased region" description="Gly residues" evidence="1">
    <location>
        <begin position="228"/>
        <end position="240"/>
    </location>
</feature>
<keyword evidence="3" id="KW-1185">Reference proteome</keyword>
<gene>
    <name evidence="2" type="ORF">C2E20_7886</name>
</gene>
<evidence type="ECO:0000313" key="3">
    <source>
        <dbReference type="Proteomes" id="UP000239649"/>
    </source>
</evidence>
<feature type="compositionally biased region" description="Low complexity" evidence="1">
    <location>
        <begin position="199"/>
        <end position="227"/>
    </location>
</feature>
<evidence type="ECO:0000313" key="2">
    <source>
        <dbReference type="EMBL" id="PSC68508.1"/>
    </source>
</evidence>